<evidence type="ECO:0000259" key="7">
    <source>
        <dbReference type="PROSITE" id="PS50045"/>
    </source>
</evidence>
<protein>
    <submittedName>
        <fullName evidence="10">PAS domain S-box-containing protein</fullName>
    </submittedName>
</protein>
<dbReference type="SMART" id="SM00116">
    <property type="entry name" value="CBS"/>
    <property type="match status" value="2"/>
</dbReference>
<evidence type="ECO:0000256" key="1">
    <source>
        <dbReference type="ARBA" id="ARBA00022741"/>
    </source>
</evidence>
<dbReference type="PROSITE" id="PS50045">
    <property type="entry name" value="SIGMA54_INTERACT_4"/>
    <property type="match status" value="1"/>
</dbReference>
<dbReference type="AlphaFoldDB" id="A0A1M6DYF1"/>
<keyword evidence="2" id="KW-0067">ATP-binding</keyword>
<dbReference type="NCBIfam" id="NF041552">
    <property type="entry name" value="TF_PrdR"/>
    <property type="match status" value="1"/>
</dbReference>
<dbReference type="EMBL" id="FQZV01000007">
    <property type="protein sequence ID" value="SHI78256.1"/>
    <property type="molecule type" value="Genomic_DNA"/>
</dbReference>
<keyword evidence="11" id="KW-1185">Reference proteome</keyword>
<dbReference type="InterPro" id="IPR027417">
    <property type="entry name" value="P-loop_NTPase"/>
</dbReference>
<keyword evidence="1" id="KW-0547">Nucleotide-binding</keyword>
<sequence length="590" mass="67230">MLENNLLHYRIREILSTNILKVHPHTHISEAIEKMLYENVPEVLVMDNFSEKGSLKGILTLTDISRIKKENIPLERPVGDFLQESVLSIDIDELVSRAREMLIENRIGRLPVTEEGKIVGIIRSDNLRDNYYMKLESINRQYKQIIHHMHEAVTVTDAQGYILVWNKNAEKLYDMKSEDLLYQKLEDFFPNALTLSVLKEKKPIENVYHSPKPNYYVIISALPVFIDGEFLGVVATERDVTEYTNLSLKLENANSEINLLREEVKKITTGVFSLGHIQGRNPKMQEKIQLAKHVSHTDTSVLITGESGTGKEVLSIAIHENSGRTGLFVPVNCSAIPYALFESEFFGYVGGAFTGALKGGKPGLVELANNGTLFLDEIGDLPIEAQAKLLRVLQEKKVVRVGSSKPIDVDIRIISATNRNLKELVQKGCFREDLYYRLNVVEIELPPLRERKEDIILLFNHFLKEVCRKNKISISHVEKDVFNIMLKYSWKGNIRELKNTVEYMVVVSQKGILNVDLIPQYILDSITEEKTVNKTQMNLEETMKRSEADLIKKAMADAKGNKAKAAKLLNIPRSTLYYKLKLYSMDKSVQ</sequence>
<feature type="domain" description="PAS" evidence="8">
    <location>
        <begin position="138"/>
        <end position="181"/>
    </location>
</feature>
<dbReference type="Gene3D" id="3.40.50.300">
    <property type="entry name" value="P-loop containing nucleotide triphosphate hydrolases"/>
    <property type="match status" value="1"/>
</dbReference>
<dbReference type="GO" id="GO:0043565">
    <property type="term" value="F:sequence-specific DNA binding"/>
    <property type="evidence" value="ECO:0007669"/>
    <property type="project" value="InterPro"/>
</dbReference>
<keyword evidence="6" id="KW-0175">Coiled coil</keyword>
<feature type="domain" description="CBS" evidence="9">
    <location>
        <begin position="82"/>
        <end position="137"/>
    </location>
</feature>
<dbReference type="Gene3D" id="1.10.10.60">
    <property type="entry name" value="Homeodomain-like"/>
    <property type="match status" value="1"/>
</dbReference>
<dbReference type="SUPFAM" id="SSF55785">
    <property type="entry name" value="PYP-like sensor domain (PAS domain)"/>
    <property type="match status" value="1"/>
</dbReference>
<dbReference type="CDD" id="cd00130">
    <property type="entry name" value="PAS"/>
    <property type="match status" value="1"/>
</dbReference>
<evidence type="ECO:0000256" key="6">
    <source>
        <dbReference type="SAM" id="Coils"/>
    </source>
</evidence>
<dbReference type="PANTHER" id="PTHR32071:SF57">
    <property type="entry name" value="C4-DICARBOXYLATE TRANSPORT TRANSCRIPTIONAL REGULATORY PROTEIN DCTD"/>
    <property type="match status" value="1"/>
</dbReference>
<evidence type="ECO:0000256" key="2">
    <source>
        <dbReference type="ARBA" id="ARBA00022840"/>
    </source>
</evidence>
<evidence type="ECO:0000259" key="9">
    <source>
        <dbReference type="PROSITE" id="PS51371"/>
    </source>
</evidence>
<dbReference type="PROSITE" id="PS51371">
    <property type="entry name" value="CBS"/>
    <property type="match status" value="2"/>
</dbReference>
<dbReference type="PANTHER" id="PTHR32071">
    <property type="entry name" value="TRANSCRIPTIONAL REGULATORY PROTEIN"/>
    <property type="match status" value="1"/>
</dbReference>
<feature type="domain" description="Sigma-54 factor interaction" evidence="7">
    <location>
        <begin position="277"/>
        <end position="506"/>
    </location>
</feature>
<dbReference type="SMART" id="SM00091">
    <property type="entry name" value="PAS"/>
    <property type="match status" value="1"/>
</dbReference>
<dbReference type="InterPro" id="IPR000014">
    <property type="entry name" value="PAS"/>
</dbReference>
<dbReference type="Proteomes" id="UP000184536">
    <property type="component" value="Unassembled WGS sequence"/>
</dbReference>
<dbReference type="CDD" id="cd00009">
    <property type="entry name" value="AAA"/>
    <property type="match status" value="1"/>
</dbReference>
<dbReference type="GO" id="GO:0005524">
    <property type="term" value="F:ATP binding"/>
    <property type="evidence" value="ECO:0007669"/>
    <property type="project" value="UniProtKB-KW"/>
</dbReference>
<proteinExistence type="predicted"/>
<dbReference type="SUPFAM" id="SSF52540">
    <property type="entry name" value="P-loop containing nucleoside triphosphate hydrolases"/>
    <property type="match status" value="1"/>
</dbReference>
<dbReference type="Pfam" id="PF13426">
    <property type="entry name" value="PAS_9"/>
    <property type="match status" value="1"/>
</dbReference>
<evidence type="ECO:0000256" key="4">
    <source>
        <dbReference type="ARBA" id="ARBA00023163"/>
    </source>
</evidence>
<dbReference type="InterPro" id="IPR009057">
    <property type="entry name" value="Homeodomain-like_sf"/>
</dbReference>
<dbReference type="Pfam" id="PF00571">
    <property type="entry name" value="CBS"/>
    <property type="match status" value="2"/>
</dbReference>
<evidence type="ECO:0000256" key="3">
    <source>
        <dbReference type="ARBA" id="ARBA00023015"/>
    </source>
</evidence>
<keyword evidence="4" id="KW-0804">Transcription</keyword>
<dbReference type="PROSITE" id="PS00676">
    <property type="entry name" value="SIGMA54_INTERACT_2"/>
    <property type="match status" value="1"/>
</dbReference>
<keyword evidence="5" id="KW-0129">CBS domain</keyword>
<name>A0A1M6DYF1_9FIRM</name>
<dbReference type="InterPro" id="IPR046342">
    <property type="entry name" value="CBS_dom_sf"/>
</dbReference>
<evidence type="ECO:0000259" key="8">
    <source>
        <dbReference type="PROSITE" id="PS50112"/>
    </source>
</evidence>
<reference evidence="11" key="1">
    <citation type="submission" date="2016-11" db="EMBL/GenBank/DDBJ databases">
        <authorList>
            <person name="Varghese N."/>
            <person name="Submissions S."/>
        </authorList>
    </citation>
    <scope>NUCLEOTIDE SEQUENCE [LARGE SCALE GENOMIC DNA]</scope>
    <source>
        <strain evidence="11">DSM 17957</strain>
    </source>
</reference>
<dbReference type="SUPFAM" id="SSF54631">
    <property type="entry name" value="CBS-domain pair"/>
    <property type="match status" value="1"/>
</dbReference>
<feature type="coiled-coil region" evidence="6">
    <location>
        <begin position="243"/>
        <end position="270"/>
    </location>
</feature>
<dbReference type="STRING" id="1121919.SAMN02745975_00571"/>
<evidence type="ECO:0000256" key="5">
    <source>
        <dbReference type="PROSITE-ProRule" id="PRU00703"/>
    </source>
</evidence>
<dbReference type="InterPro" id="IPR002078">
    <property type="entry name" value="Sigma_54_int"/>
</dbReference>
<dbReference type="Gene3D" id="3.30.450.20">
    <property type="entry name" value="PAS domain"/>
    <property type="match status" value="1"/>
</dbReference>
<dbReference type="RefSeq" id="WP_110939862.1">
    <property type="nucleotide sequence ID" value="NZ_FQZV01000007.1"/>
</dbReference>
<evidence type="ECO:0000313" key="11">
    <source>
        <dbReference type="Proteomes" id="UP000184536"/>
    </source>
</evidence>
<dbReference type="InterPro" id="IPR025662">
    <property type="entry name" value="Sigma_54_int_dom_ATP-bd_1"/>
</dbReference>
<evidence type="ECO:0000313" key="10">
    <source>
        <dbReference type="EMBL" id="SHI78256.1"/>
    </source>
</evidence>
<dbReference type="InterPro" id="IPR048106">
    <property type="entry name" value="PrdR-like"/>
</dbReference>
<dbReference type="Pfam" id="PF02954">
    <property type="entry name" value="HTH_8"/>
    <property type="match status" value="1"/>
</dbReference>
<dbReference type="InterPro" id="IPR003593">
    <property type="entry name" value="AAA+_ATPase"/>
</dbReference>
<dbReference type="InterPro" id="IPR058031">
    <property type="entry name" value="AAA_lid_NorR"/>
</dbReference>
<gene>
    <name evidence="10" type="ORF">SAMN02745975_00571</name>
</gene>
<dbReference type="SMART" id="SM00382">
    <property type="entry name" value="AAA"/>
    <property type="match status" value="1"/>
</dbReference>
<dbReference type="InterPro" id="IPR002197">
    <property type="entry name" value="HTH_Fis"/>
</dbReference>
<dbReference type="PROSITE" id="PS50112">
    <property type="entry name" value="PAS"/>
    <property type="match status" value="1"/>
</dbReference>
<dbReference type="CDD" id="cd02205">
    <property type="entry name" value="CBS_pair_SF"/>
    <property type="match status" value="1"/>
</dbReference>
<dbReference type="OrthoDB" id="9803970at2"/>
<accession>A0A1M6DYF1</accession>
<dbReference type="SUPFAM" id="SSF46689">
    <property type="entry name" value="Homeodomain-like"/>
    <property type="match status" value="1"/>
</dbReference>
<feature type="domain" description="CBS" evidence="9">
    <location>
        <begin position="15"/>
        <end position="74"/>
    </location>
</feature>
<dbReference type="InterPro" id="IPR025943">
    <property type="entry name" value="Sigma_54_int_dom_ATP-bd_2"/>
</dbReference>
<dbReference type="Pfam" id="PF00158">
    <property type="entry name" value="Sigma54_activat"/>
    <property type="match status" value="1"/>
</dbReference>
<keyword evidence="3" id="KW-0805">Transcription regulation</keyword>
<dbReference type="NCBIfam" id="TIGR00229">
    <property type="entry name" value="sensory_box"/>
    <property type="match status" value="1"/>
</dbReference>
<dbReference type="Gene3D" id="3.10.580.10">
    <property type="entry name" value="CBS-domain"/>
    <property type="match status" value="1"/>
</dbReference>
<dbReference type="Gene3D" id="1.10.8.60">
    <property type="match status" value="1"/>
</dbReference>
<dbReference type="PROSITE" id="PS00675">
    <property type="entry name" value="SIGMA54_INTERACT_1"/>
    <property type="match status" value="1"/>
</dbReference>
<dbReference type="PRINTS" id="PR01590">
    <property type="entry name" value="HTHFIS"/>
</dbReference>
<dbReference type="InterPro" id="IPR000644">
    <property type="entry name" value="CBS_dom"/>
</dbReference>
<dbReference type="FunFam" id="3.40.50.300:FF:000006">
    <property type="entry name" value="DNA-binding transcriptional regulator NtrC"/>
    <property type="match status" value="1"/>
</dbReference>
<dbReference type="InterPro" id="IPR035965">
    <property type="entry name" value="PAS-like_dom_sf"/>
</dbReference>
<organism evidence="10 11">
    <name type="scientific">Geosporobacter subterraneus DSM 17957</name>
    <dbReference type="NCBI Taxonomy" id="1121919"/>
    <lineage>
        <taxon>Bacteria</taxon>
        <taxon>Bacillati</taxon>
        <taxon>Bacillota</taxon>
        <taxon>Clostridia</taxon>
        <taxon>Peptostreptococcales</taxon>
        <taxon>Thermotaleaceae</taxon>
        <taxon>Geosporobacter</taxon>
    </lineage>
</organism>
<dbReference type="Pfam" id="PF25601">
    <property type="entry name" value="AAA_lid_14"/>
    <property type="match status" value="1"/>
</dbReference>
<dbReference type="GO" id="GO:0006355">
    <property type="term" value="P:regulation of DNA-templated transcription"/>
    <property type="evidence" value="ECO:0007669"/>
    <property type="project" value="InterPro"/>
</dbReference>